<dbReference type="InterPro" id="IPR017946">
    <property type="entry name" value="PLC-like_Pdiesterase_TIM-brl"/>
</dbReference>
<dbReference type="EMBL" id="LKCN02000001">
    <property type="protein sequence ID" value="RCI17108.1"/>
    <property type="molecule type" value="Genomic_DNA"/>
</dbReference>
<comment type="caution">
    <text evidence="2">The sequence shown here is derived from an EMBL/GenBank/DDBJ whole genome shotgun (WGS) entry which is preliminary data.</text>
</comment>
<dbReference type="OrthoDB" id="4907280at2759"/>
<dbReference type="Gene3D" id="3.20.20.190">
    <property type="entry name" value="Phosphatidylinositol (PI) phosphodiesterase"/>
    <property type="match status" value="1"/>
</dbReference>
<evidence type="ECO:0000256" key="1">
    <source>
        <dbReference type="SAM" id="SignalP"/>
    </source>
</evidence>
<dbReference type="AlphaFoldDB" id="A0A367LRR6"/>
<proteinExistence type="predicted"/>
<reference evidence="2 3" key="1">
    <citation type="journal article" date="2015" name="BMC Genomics">
        <title>Insights from the genome of Ophiocordyceps polyrhachis-furcata to pathogenicity and host specificity in insect fungi.</title>
        <authorList>
            <person name="Wichadakul D."/>
            <person name="Kobmoo N."/>
            <person name="Ingsriswang S."/>
            <person name="Tangphatsornruang S."/>
            <person name="Chantasingh D."/>
            <person name="Luangsa-ard J.J."/>
            <person name="Eurwilaichitr L."/>
        </authorList>
    </citation>
    <scope>NUCLEOTIDE SEQUENCE [LARGE SCALE GENOMIC DNA]</scope>
    <source>
        <strain evidence="2 3">BCC 54312</strain>
    </source>
</reference>
<feature type="chain" id="PRO_5016851416" evidence="1">
    <location>
        <begin position="20"/>
        <end position="512"/>
    </location>
</feature>
<gene>
    <name evidence="2" type="ORF">L249_2342</name>
</gene>
<dbReference type="GO" id="GO:0006629">
    <property type="term" value="P:lipid metabolic process"/>
    <property type="evidence" value="ECO:0007669"/>
    <property type="project" value="InterPro"/>
</dbReference>
<organism evidence="2 3">
    <name type="scientific">Ophiocordyceps polyrhachis-furcata BCC 54312</name>
    <dbReference type="NCBI Taxonomy" id="1330021"/>
    <lineage>
        <taxon>Eukaryota</taxon>
        <taxon>Fungi</taxon>
        <taxon>Dikarya</taxon>
        <taxon>Ascomycota</taxon>
        <taxon>Pezizomycotina</taxon>
        <taxon>Sordariomycetes</taxon>
        <taxon>Hypocreomycetidae</taxon>
        <taxon>Hypocreales</taxon>
        <taxon>Ophiocordycipitaceae</taxon>
        <taxon>Ophiocordyceps</taxon>
    </lineage>
</organism>
<dbReference type="GO" id="GO:0008081">
    <property type="term" value="F:phosphoric diester hydrolase activity"/>
    <property type="evidence" value="ECO:0007669"/>
    <property type="project" value="InterPro"/>
</dbReference>
<dbReference type="Proteomes" id="UP000253664">
    <property type="component" value="Unassembled WGS sequence"/>
</dbReference>
<evidence type="ECO:0000313" key="3">
    <source>
        <dbReference type="Proteomes" id="UP000253664"/>
    </source>
</evidence>
<protein>
    <submittedName>
        <fullName evidence="2">Uncharacterized protein</fullName>
    </submittedName>
</protein>
<feature type="signal peptide" evidence="1">
    <location>
        <begin position="1"/>
        <end position="19"/>
    </location>
</feature>
<keyword evidence="3" id="KW-1185">Reference proteome</keyword>
<sequence length="512" mass="56885">MRPCSLILASLVGLSAGLGLQPLRIPLTLADLLFTSVQRPSVVRNGSNYRGPIYAIAHRVLTKDGVDKALSHGANATEIDAGAFNEGWWADDDRTGLSHGDSMWDLLKFIGQKAGDGRKVAFVWLDIKDPDKFGKGHNASIEGLRDTGTRPSPTVLYGFYTDGRARAYNVIRHGLNWNEAIALDGDAKRARQIFESEGPTDIRQRVFTRGYFNWKAMTQSDYNAMLDNLKEARESNAFGRVFGWTLVNSPSIVIKIADPVHDTVLYAGVDGLIYGRAALAYDAKSGWGIDQLRSRAEIRLATGDDAPFANLTEGGLQGLQRERQHRHFAQWRARCRVKWYCAAGCRAGCDSGRKDRDLLLCPRGYNQPCDECRSTCDELLKDWYIDGVDALKDVNSATADLNHKGGGSSVWLVPSYTRDRNKACTSIDLVVQKEADAELKDISQGDFRYLKCSRDSRNGHKIQQLALFRKSDGPFTLEDVKGKYFDGFSADNINVGRSGHHLSLIWLTDLSR</sequence>
<evidence type="ECO:0000313" key="2">
    <source>
        <dbReference type="EMBL" id="RCI17108.1"/>
    </source>
</evidence>
<accession>A0A367LRR6</accession>
<name>A0A367LRR6_9HYPO</name>
<keyword evidence="1" id="KW-0732">Signal</keyword>